<dbReference type="EMBL" id="MLFR01000039">
    <property type="protein sequence ID" value="ORM66093.1"/>
    <property type="molecule type" value="Genomic_DNA"/>
</dbReference>
<dbReference type="RefSeq" id="WP_084937813.1">
    <property type="nucleotide sequence ID" value="NZ_MLFR01000039.1"/>
</dbReference>
<name>A0A1X1CNT7_9GAMM</name>
<dbReference type="AlphaFoldDB" id="A0A1X1CNT7"/>
<sequence length="128" mass="14284">MNNNQKMAHEITYRLVDAGAADQKVMDACEKWVLEKLDAQPVSQRYKLPDGFVAVPRSLTAENGAKAALIGEFNLEYNLVCHERFGEGCDDCSGEGRWINSIPVDWTTIKEIWAKAIEHFDSSAPEAP</sequence>
<accession>A0A1X1CNT7</accession>
<dbReference type="Proteomes" id="UP000193558">
    <property type="component" value="Unassembled WGS sequence"/>
</dbReference>
<evidence type="ECO:0000313" key="2">
    <source>
        <dbReference type="Proteomes" id="UP000193558"/>
    </source>
</evidence>
<gene>
    <name evidence="1" type="ORF">HA51_23925</name>
</gene>
<organism evidence="1 2">
    <name type="scientific">Pantoea rwandensis</name>
    <dbReference type="NCBI Taxonomy" id="1076550"/>
    <lineage>
        <taxon>Bacteria</taxon>
        <taxon>Pseudomonadati</taxon>
        <taxon>Pseudomonadota</taxon>
        <taxon>Gammaproteobacteria</taxon>
        <taxon>Enterobacterales</taxon>
        <taxon>Erwiniaceae</taxon>
        <taxon>Pantoea</taxon>
    </lineage>
</organism>
<dbReference type="OrthoDB" id="6631093at2"/>
<evidence type="ECO:0000313" key="1">
    <source>
        <dbReference type="EMBL" id="ORM66093.1"/>
    </source>
</evidence>
<proteinExistence type="predicted"/>
<reference evidence="1 2" key="1">
    <citation type="journal article" date="2017" name="Antonie Van Leeuwenhoek">
        <title>Phylogenomic resolution of the bacterial genus Pantoea and its relationship with Erwinia and Tatumella.</title>
        <authorList>
            <person name="Palmer M."/>
            <person name="Steenkamp E.T."/>
            <person name="Coetzee M.P."/>
            <person name="Chan W.Y."/>
            <person name="van Zyl E."/>
            <person name="De Maayer P."/>
            <person name="Coutinho T.A."/>
            <person name="Blom J."/>
            <person name="Smits T.H."/>
            <person name="Duffy B."/>
            <person name="Venter S.N."/>
        </authorList>
    </citation>
    <scope>NUCLEOTIDE SEQUENCE [LARGE SCALE GENOMIC DNA]</scope>
    <source>
        <strain evidence="1 2">LMG 26275</strain>
    </source>
</reference>
<protein>
    <submittedName>
        <fullName evidence="1">Uncharacterized protein</fullName>
    </submittedName>
</protein>
<comment type="caution">
    <text evidence="1">The sequence shown here is derived from an EMBL/GenBank/DDBJ whole genome shotgun (WGS) entry which is preliminary data.</text>
</comment>